<dbReference type="EMBL" id="LNQE01000163">
    <property type="protein sequence ID" value="KUG28879.1"/>
    <property type="molecule type" value="Genomic_DNA"/>
</dbReference>
<organism evidence="1">
    <name type="scientific">hydrocarbon metagenome</name>
    <dbReference type="NCBI Taxonomy" id="938273"/>
    <lineage>
        <taxon>unclassified sequences</taxon>
        <taxon>metagenomes</taxon>
        <taxon>ecological metagenomes</taxon>
    </lineage>
</organism>
<sequence>MNASSPTRATRLMRLCACLGGVALLFWVVLPQVRVFSPTWDEMAGMIQERGIEVGMFYYTDVKLTGDADLHMRSALAPVRGGK</sequence>
<reference evidence="1" key="1">
    <citation type="journal article" date="2015" name="Proc. Natl. Acad. Sci. U.S.A.">
        <title>Networks of energetic and metabolic interactions define dynamics in microbial communities.</title>
        <authorList>
            <person name="Embree M."/>
            <person name="Liu J.K."/>
            <person name="Al-Bassam M.M."/>
            <person name="Zengler K."/>
        </authorList>
    </citation>
    <scope>NUCLEOTIDE SEQUENCE</scope>
</reference>
<dbReference type="AlphaFoldDB" id="A0A0W8G6V8"/>
<protein>
    <submittedName>
        <fullName evidence="1">Uncharacterized protein</fullName>
    </submittedName>
</protein>
<accession>A0A0W8G6V8</accession>
<comment type="caution">
    <text evidence="1">The sequence shown here is derived from an EMBL/GenBank/DDBJ whole genome shotgun (WGS) entry which is preliminary data.</text>
</comment>
<name>A0A0W8G6V8_9ZZZZ</name>
<evidence type="ECO:0000313" key="1">
    <source>
        <dbReference type="EMBL" id="KUG28879.1"/>
    </source>
</evidence>
<proteinExistence type="predicted"/>
<gene>
    <name evidence="1" type="ORF">ASZ90_001244</name>
</gene>